<accession>A0A2P4UN12</accession>
<evidence type="ECO:0000313" key="1">
    <source>
        <dbReference type="EMBL" id="POM26428.1"/>
    </source>
</evidence>
<proteinExistence type="predicted"/>
<gene>
    <name evidence="1" type="ORF">BTM25_08280</name>
</gene>
<dbReference type="AlphaFoldDB" id="A0A2P4UN12"/>
<reference evidence="1 2" key="1">
    <citation type="journal article" date="2017" name="Chemistry">
        <title>Isolation, Biosynthesis and Chemical Modifications of Rubterolones A-F: Rare Tropolone Alkaloids from Actinomadura sp. 5-2.</title>
        <authorList>
            <person name="Guo H."/>
            <person name="Benndorf R."/>
            <person name="Leichnitz D."/>
            <person name="Klassen J.L."/>
            <person name="Vollmers J."/>
            <person name="Gorls H."/>
            <person name="Steinacker M."/>
            <person name="Weigel C."/>
            <person name="Dahse H.M."/>
            <person name="Kaster A.K."/>
            <person name="de Beer Z.W."/>
            <person name="Poulsen M."/>
            <person name="Beemelmanns C."/>
        </authorList>
    </citation>
    <scope>NUCLEOTIDE SEQUENCE [LARGE SCALE GENOMIC DNA]</scope>
    <source>
        <strain evidence="1 2">5-2</strain>
    </source>
</reference>
<evidence type="ECO:0000313" key="2">
    <source>
        <dbReference type="Proteomes" id="UP000242367"/>
    </source>
</evidence>
<comment type="caution">
    <text evidence="1">The sequence shown here is derived from an EMBL/GenBank/DDBJ whole genome shotgun (WGS) entry which is preliminary data.</text>
</comment>
<keyword evidence="2" id="KW-1185">Reference proteome</keyword>
<organism evidence="1 2">
    <name type="scientific">Actinomadura rubteroloni</name>
    <dbReference type="NCBI Taxonomy" id="1926885"/>
    <lineage>
        <taxon>Bacteria</taxon>
        <taxon>Bacillati</taxon>
        <taxon>Actinomycetota</taxon>
        <taxon>Actinomycetes</taxon>
        <taxon>Streptosporangiales</taxon>
        <taxon>Thermomonosporaceae</taxon>
        <taxon>Actinomadura</taxon>
    </lineage>
</organism>
<dbReference type="EMBL" id="MTBP01000001">
    <property type="protein sequence ID" value="POM26428.1"/>
    <property type="molecule type" value="Genomic_DNA"/>
</dbReference>
<protein>
    <submittedName>
        <fullName evidence="1">Uncharacterized protein</fullName>
    </submittedName>
</protein>
<sequence>MCVIAGPAAKRAEAQGFGKCRTTFSITRSMFSDAQLAALRTATVNKAMVTKRANGDVDVPARAVVAATRFTAHDLSDLTLSYRHGDWFIVD</sequence>
<dbReference type="Proteomes" id="UP000242367">
    <property type="component" value="Unassembled WGS sequence"/>
</dbReference>
<name>A0A2P4UN12_9ACTN</name>